<comment type="similarity">
    <text evidence="1">Belongs to the RelE toxin family.</text>
</comment>
<dbReference type="EMBL" id="JAECZB010000092">
    <property type="protein sequence ID" value="MBH8555240.1"/>
    <property type="molecule type" value="Genomic_DNA"/>
</dbReference>
<reference evidence="3 4" key="1">
    <citation type="journal article" date="2021" name="Int. J. Syst. Evol. Microbiol.">
        <title>Amazonocrinis nigriterrae gen. nov., sp. nov., Atlanticothrix silvestris gen. nov., sp. nov. and Dendronalium phyllosphericum gen. nov., sp. nov., nostocacean cyanobacteria from Brazilian environments.</title>
        <authorList>
            <person name="Alvarenga D.O."/>
            <person name="Andreote A.P.D."/>
            <person name="Branco L.H.Z."/>
            <person name="Delbaje E."/>
            <person name="Cruz R.B."/>
            <person name="Varani A.M."/>
            <person name="Fiore M.F."/>
        </authorList>
    </citation>
    <scope>NUCLEOTIDE SEQUENCE [LARGE SCALE GENOMIC DNA]</scope>
    <source>
        <strain evidence="3 4">CENA357</strain>
    </source>
</reference>
<dbReference type="PANTHER" id="PTHR33755">
    <property type="entry name" value="TOXIN PARE1-RELATED"/>
    <property type="match status" value="1"/>
</dbReference>
<evidence type="ECO:0000313" key="4">
    <source>
        <dbReference type="Proteomes" id="UP000599391"/>
    </source>
</evidence>
<protein>
    <submittedName>
        <fullName evidence="3">Type II toxin-antitoxin system RelE/ParE family toxin</fullName>
    </submittedName>
</protein>
<dbReference type="InterPro" id="IPR051803">
    <property type="entry name" value="TA_system_RelE-like_toxin"/>
</dbReference>
<gene>
    <name evidence="3" type="ORF">I8751_23405</name>
</gene>
<evidence type="ECO:0000313" key="3">
    <source>
        <dbReference type="EMBL" id="MBH8555240.1"/>
    </source>
</evidence>
<dbReference type="Proteomes" id="UP000599391">
    <property type="component" value="Unassembled WGS sequence"/>
</dbReference>
<evidence type="ECO:0000256" key="2">
    <source>
        <dbReference type="ARBA" id="ARBA00022649"/>
    </source>
</evidence>
<organism evidence="3 4">
    <name type="scientific">Atlanticothrix silvestris CENA357</name>
    <dbReference type="NCBI Taxonomy" id="1725252"/>
    <lineage>
        <taxon>Bacteria</taxon>
        <taxon>Bacillati</taxon>
        <taxon>Cyanobacteriota</taxon>
        <taxon>Cyanophyceae</taxon>
        <taxon>Nostocales</taxon>
        <taxon>Nodulariaceae</taxon>
        <taxon>Atlanticothrix</taxon>
        <taxon>Atlanticothrix silvestris</taxon>
    </lineage>
</organism>
<proteinExistence type="inferred from homology"/>
<dbReference type="PANTHER" id="PTHR33755:SF6">
    <property type="entry name" value="PLASMID STABILIZATION SYSTEM PROTEIN"/>
    <property type="match status" value="1"/>
</dbReference>
<dbReference type="RefSeq" id="WP_214441453.1">
    <property type="nucleotide sequence ID" value="NZ_JAECZB010000092.1"/>
</dbReference>
<dbReference type="Pfam" id="PF05016">
    <property type="entry name" value="ParE_toxin"/>
    <property type="match status" value="1"/>
</dbReference>
<dbReference type="InterPro" id="IPR007712">
    <property type="entry name" value="RelE/ParE_toxin"/>
</dbReference>
<sequence length="101" mass="11630">MKQHIISPEANQDLEAIIDYFTTHNIDAGERFVDEFNKKCRYLANFPNMGRSYTDIKDYLRGVPLDGYIILYRVADSGIEVLRVVSGYRDLESLFTESGDD</sequence>
<dbReference type="AlphaFoldDB" id="A0A8J7HMI7"/>
<accession>A0A8J7HMI7</accession>
<name>A0A8J7HMI7_9CYAN</name>
<evidence type="ECO:0000256" key="1">
    <source>
        <dbReference type="ARBA" id="ARBA00006226"/>
    </source>
</evidence>
<comment type="caution">
    <text evidence="3">The sequence shown here is derived from an EMBL/GenBank/DDBJ whole genome shotgun (WGS) entry which is preliminary data.</text>
</comment>
<dbReference type="Gene3D" id="3.30.2310.20">
    <property type="entry name" value="RelE-like"/>
    <property type="match status" value="1"/>
</dbReference>
<dbReference type="InterPro" id="IPR035093">
    <property type="entry name" value="RelE/ParE_toxin_dom_sf"/>
</dbReference>
<keyword evidence="4" id="KW-1185">Reference proteome</keyword>
<keyword evidence="2" id="KW-1277">Toxin-antitoxin system</keyword>